<feature type="binding site" evidence="12">
    <location>
        <position position="44"/>
    </location>
    <ligand>
        <name>Fe cation</name>
        <dbReference type="ChEBI" id="CHEBI:24875"/>
        <label>1</label>
    </ligand>
</feature>
<dbReference type="InterPro" id="IPR007828">
    <property type="entry name" value="Inositol_oxygenase"/>
</dbReference>
<evidence type="ECO:0000256" key="10">
    <source>
        <dbReference type="ARBA" id="ARBA00029668"/>
    </source>
</evidence>
<dbReference type="GO" id="GO:0019310">
    <property type="term" value="P:inositol catabolic process"/>
    <property type="evidence" value="ECO:0007669"/>
    <property type="project" value="UniProtKB-UniRule"/>
</dbReference>
<dbReference type="AlphaFoldDB" id="A0A7R9M484"/>
<keyword evidence="15" id="KW-1185">Reference proteome</keyword>
<evidence type="ECO:0000256" key="3">
    <source>
        <dbReference type="ARBA" id="ARBA00005286"/>
    </source>
</evidence>
<organism evidence="14">
    <name type="scientific">Oppiella nova</name>
    <dbReference type="NCBI Taxonomy" id="334625"/>
    <lineage>
        <taxon>Eukaryota</taxon>
        <taxon>Metazoa</taxon>
        <taxon>Ecdysozoa</taxon>
        <taxon>Arthropoda</taxon>
        <taxon>Chelicerata</taxon>
        <taxon>Arachnida</taxon>
        <taxon>Acari</taxon>
        <taxon>Acariformes</taxon>
        <taxon>Sarcoptiformes</taxon>
        <taxon>Oribatida</taxon>
        <taxon>Brachypylina</taxon>
        <taxon>Oppioidea</taxon>
        <taxon>Oppiidae</taxon>
        <taxon>Oppiella</taxon>
    </lineage>
</organism>
<dbReference type="OrthoDB" id="5151075at2759"/>
<dbReference type="GO" id="GO:0050113">
    <property type="term" value="F:inositol oxygenase activity"/>
    <property type="evidence" value="ECO:0007669"/>
    <property type="project" value="UniProtKB-UniRule"/>
</dbReference>
<dbReference type="PANTHER" id="PTHR12588">
    <property type="entry name" value="MYOINOSITOL OXYGENASE"/>
    <property type="match status" value="1"/>
</dbReference>
<dbReference type="GO" id="GO:0005506">
    <property type="term" value="F:iron ion binding"/>
    <property type="evidence" value="ECO:0007669"/>
    <property type="project" value="InterPro"/>
</dbReference>
<evidence type="ECO:0000256" key="1">
    <source>
        <dbReference type="ARBA" id="ARBA00004496"/>
    </source>
</evidence>
<evidence type="ECO:0000313" key="14">
    <source>
        <dbReference type="EMBL" id="CAD7653260.1"/>
    </source>
</evidence>
<sequence length="77" mass="9442">MYGKNCGLDEVLMSWGHDEYMYRVLKNHKTCTLPSEALYMIRFHSFYPWHKGGDYYHLCSHKDLKMLDWIREFNKFD</sequence>
<dbReference type="GO" id="GO:0005737">
    <property type="term" value="C:cytoplasm"/>
    <property type="evidence" value="ECO:0007669"/>
    <property type="project" value="UniProtKB-SubCell"/>
</dbReference>
<feature type="binding site" evidence="12">
    <location>
        <position position="77"/>
    </location>
    <ligand>
        <name>Fe cation</name>
        <dbReference type="ChEBI" id="CHEBI:24875"/>
        <label>1</label>
    </ligand>
</feature>
<comment type="catalytic activity">
    <reaction evidence="11 13">
        <text>myo-inositol + O2 = D-glucuronate + H2O + H(+)</text>
        <dbReference type="Rhea" id="RHEA:23696"/>
        <dbReference type="ChEBI" id="CHEBI:15377"/>
        <dbReference type="ChEBI" id="CHEBI:15378"/>
        <dbReference type="ChEBI" id="CHEBI:15379"/>
        <dbReference type="ChEBI" id="CHEBI:17268"/>
        <dbReference type="ChEBI" id="CHEBI:58720"/>
        <dbReference type="EC" id="1.13.99.1"/>
    </reaction>
</comment>
<evidence type="ECO:0000256" key="5">
    <source>
        <dbReference type="ARBA" id="ARBA00019269"/>
    </source>
</evidence>
<feature type="non-terminal residue" evidence="14">
    <location>
        <position position="77"/>
    </location>
</feature>
<dbReference type="SUPFAM" id="SSF109604">
    <property type="entry name" value="HD-domain/PDEase-like"/>
    <property type="match status" value="1"/>
</dbReference>
<evidence type="ECO:0000256" key="4">
    <source>
        <dbReference type="ARBA" id="ARBA00011919"/>
    </source>
</evidence>
<dbReference type="UniPathway" id="UPA00111">
    <property type="reaction ID" value="UER00527"/>
</dbReference>
<dbReference type="EC" id="1.13.99.1" evidence="4 13"/>
<evidence type="ECO:0000256" key="13">
    <source>
        <dbReference type="RuleBase" id="RU367039"/>
    </source>
</evidence>
<name>A0A7R9M484_9ACAR</name>
<protein>
    <recommendedName>
        <fullName evidence="5 13">Inositol oxygenase</fullName>
        <ecNumber evidence="4 13">1.13.99.1</ecNumber>
    </recommendedName>
    <alternativeName>
        <fullName evidence="10 13">Myo-inositol oxygenase</fullName>
    </alternativeName>
</protein>
<evidence type="ECO:0000256" key="6">
    <source>
        <dbReference type="ARBA" id="ARBA00022490"/>
    </source>
</evidence>
<evidence type="ECO:0000256" key="12">
    <source>
        <dbReference type="PIRSR" id="PIRSR607828-2"/>
    </source>
</evidence>
<accession>A0A7R9M484</accession>
<evidence type="ECO:0000256" key="9">
    <source>
        <dbReference type="ARBA" id="ARBA00023004"/>
    </source>
</evidence>
<evidence type="ECO:0000256" key="8">
    <source>
        <dbReference type="ARBA" id="ARBA00023002"/>
    </source>
</evidence>
<evidence type="ECO:0000256" key="2">
    <source>
        <dbReference type="ARBA" id="ARBA00005167"/>
    </source>
</evidence>
<feature type="binding site" evidence="12">
    <location>
        <position position="17"/>
    </location>
    <ligand>
        <name>Fe cation</name>
        <dbReference type="ChEBI" id="CHEBI:24875"/>
        <label>1</label>
    </ligand>
</feature>
<evidence type="ECO:0000313" key="15">
    <source>
        <dbReference type="Proteomes" id="UP000728032"/>
    </source>
</evidence>
<keyword evidence="7 12" id="KW-0479">Metal-binding</keyword>
<comment type="similarity">
    <text evidence="3 13">Belongs to the myo-inositol oxygenase family.</text>
</comment>
<reference evidence="14" key="1">
    <citation type="submission" date="2020-11" db="EMBL/GenBank/DDBJ databases">
        <authorList>
            <person name="Tran Van P."/>
        </authorList>
    </citation>
    <scope>NUCLEOTIDE SEQUENCE</scope>
</reference>
<gene>
    <name evidence="14" type="ORF">ONB1V03_LOCUS9917</name>
</gene>
<comment type="pathway">
    <text evidence="2 13">Polyol metabolism; myo-inositol degradation into D-glucuronate; D-glucuronate from myo-inositol: step 1/1.</text>
</comment>
<dbReference type="EMBL" id="OC921270">
    <property type="protein sequence ID" value="CAD7653260.1"/>
    <property type="molecule type" value="Genomic_DNA"/>
</dbReference>
<proteinExistence type="inferred from homology"/>
<dbReference type="PANTHER" id="PTHR12588:SF0">
    <property type="entry name" value="INOSITOL OXYGENASE"/>
    <property type="match status" value="1"/>
</dbReference>
<dbReference type="Pfam" id="PF05153">
    <property type="entry name" value="MIOX"/>
    <property type="match status" value="1"/>
</dbReference>
<dbReference type="EMBL" id="CAJPVJ010006445">
    <property type="protein sequence ID" value="CAG2170447.1"/>
    <property type="molecule type" value="Genomic_DNA"/>
</dbReference>
<comment type="subcellular location">
    <subcellularLocation>
        <location evidence="1 13">Cytoplasm</location>
    </subcellularLocation>
</comment>
<evidence type="ECO:0000256" key="11">
    <source>
        <dbReference type="ARBA" id="ARBA00048271"/>
    </source>
</evidence>
<evidence type="ECO:0000256" key="7">
    <source>
        <dbReference type="ARBA" id="ARBA00022723"/>
    </source>
</evidence>
<keyword evidence="8 13" id="KW-0560">Oxidoreductase</keyword>
<keyword evidence="6 13" id="KW-0963">Cytoplasm</keyword>
<comment type="cofactor">
    <cofactor evidence="12 13">
        <name>Fe cation</name>
        <dbReference type="ChEBI" id="CHEBI:24875"/>
    </cofactor>
    <text evidence="12 13">Binds 2 iron ions per subunit.</text>
</comment>
<keyword evidence="9 12" id="KW-0408">Iron</keyword>
<dbReference type="Proteomes" id="UP000728032">
    <property type="component" value="Unassembled WGS sequence"/>
</dbReference>